<dbReference type="AlphaFoldDB" id="A0A5P6PCF3"/>
<name>A0A5P6PCF3_9BRAD</name>
<organism evidence="1 2">
    <name type="scientific">Bradyrhizobium betae</name>
    <dbReference type="NCBI Taxonomy" id="244734"/>
    <lineage>
        <taxon>Bacteria</taxon>
        <taxon>Pseudomonadati</taxon>
        <taxon>Pseudomonadota</taxon>
        <taxon>Alphaproteobacteria</taxon>
        <taxon>Hyphomicrobiales</taxon>
        <taxon>Nitrobacteraceae</taxon>
        <taxon>Bradyrhizobium</taxon>
    </lineage>
</organism>
<evidence type="ECO:0000313" key="1">
    <source>
        <dbReference type="EMBL" id="QFI75950.1"/>
    </source>
</evidence>
<dbReference type="OrthoDB" id="8254841at2"/>
<dbReference type="Proteomes" id="UP000325641">
    <property type="component" value="Chromosome"/>
</dbReference>
<reference evidence="2" key="1">
    <citation type="submission" date="2019-10" db="EMBL/GenBank/DDBJ databases">
        <title>Complete Genome Sequence of Bradyrhizobium betae type strain PL7HG1T.</title>
        <authorList>
            <person name="Bromfield E.S.P."/>
            <person name="Cloutier S."/>
        </authorList>
    </citation>
    <scope>NUCLEOTIDE SEQUENCE [LARGE SCALE GENOMIC DNA]</scope>
    <source>
        <strain evidence="2">PL7HG1</strain>
    </source>
</reference>
<dbReference type="RefSeq" id="WP_151649470.1">
    <property type="nucleotide sequence ID" value="NZ_CP044543.1"/>
</dbReference>
<proteinExistence type="predicted"/>
<gene>
    <name evidence="1" type="ORF">F8237_28235</name>
</gene>
<dbReference type="EMBL" id="CP044543">
    <property type="protein sequence ID" value="QFI75950.1"/>
    <property type="molecule type" value="Genomic_DNA"/>
</dbReference>
<sequence>MMVVVRLVLVVATLAAITLPVRAEDRSVLLNCKAMVERASKDATTASEAELTRCRQVIREWALRDARTTVDQDGKPLR</sequence>
<evidence type="ECO:0000313" key="2">
    <source>
        <dbReference type="Proteomes" id="UP000325641"/>
    </source>
</evidence>
<protein>
    <submittedName>
        <fullName evidence="1">Uncharacterized protein</fullName>
    </submittedName>
</protein>
<dbReference type="KEGG" id="bbet:F8237_28235"/>
<accession>A0A5P6PCF3</accession>